<dbReference type="RefSeq" id="WP_067059840.1">
    <property type="nucleotide sequence ID" value="NZ_CP014699.1"/>
</dbReference>
<evidence type="ECO:0000313" key="2">
    <source>
        <dbReference type="EMBL" id="AND78533.1"/>
    </source>
</evidence>
<reference evidence="3" key="2">
    <citation type="submission" date="2016-03" db="EMBL/GenBank/DDBJ databases">
        <title>Streptococcus antelopensis sp. nov., isolated from the feces of the Tibetan antelope (Pantholops hodgsonii) in Hoh Xil National Nature Reserve, Qinghai, China.</title>
        <authorList>
            <person name="Bai X."/>
        </authorList>
    </citation>
    <scope>NUCLEOTIDE SEQUENCE [LARGE SCALE GENOMIC DNA]</scope>
    <source>
        <strain evidence="3">TA 26</strain>
    </source>
</reference>
<proteinExistence type="predicted"/>
<dbReference type="STRING" id="1811193.A0O21_00110"/>
<feature type="transmembrane region" description="Helical" evidence="1">
    <location>
        <begin position="40"/>
        <end position="61"/>
    </location>
</feature>
<keyword evidence="1" id="KW-0812">Transmembrane</keyword>
<feature type="transmembrane region" description="Helical" evidence="1">
    <location>
        <begin position="197"/>
        <end position="216"/>
    </location>
</feature>
<feature type="transmembrane region" description="Helical" evidence="1">
    <location>
        <begin position="81"/>
        <end position="113"/>
    </location>
</feature>
<accession>A0A172Q501</accession>
<keyword evidence="1" id="KW-0472">Membrane</keyword>
<evidence type="ECO:0000313" key="3">
    <source>
        <dbReference type="Proteomes" id="UP000077317"/>
    </source>
</evidence>
<evidence type="ECO:0000256" key="1">
    <source>
        <dbReference type="SAM" id="Phobius"/>
    </source>
</evidence>
<keyword evidence="1" id="KW-1133">Transmembrane helix</keyword>
<sequence>MGKSIFGADFEESKRIINFKKLSNTLKNDTSMNRSLPRRLFAFFIAGTLLFSAMLGLLFAMPFGLRSAAETGSVRHLSSEAVIMIGNIGQAMLIPNIIVFVIMLLSACFSILIPKRDISRQIFSGFPFLGSMIYTATVPFIYITGMLAFNRFGISGLLLQVLVGFLLIALIFYQGYLRTKAQLYGEANNRDSFYTKLILGITIGTSFILLILSQTVFKGLTSDFNAKWYSYLLGLGVTVTMVVFAYSFRKMSDFCLFQGFYMMKYSKQYKDYLQIADENWYRGGRKKEQK</sequence>
<dbReference type="OrthoDB" id="2213865at2"/>
<dbReference type="AlphaFoldDB" id="A0A172Q501"/>
<dbReference type="Proteomes" id="UP000077317">
    <property type="component" value="Chromosome"/>
</dbReference>
<protein>
    <recommendedName>
        <fullName evidence="4">Beta-carotene 15,15'-monooxygenase</fullName>
    </recommendedName>
</protein>
<feature type="transmembrane region" description="Helical" evidence="1">
    <location>
        <begin position="125"/>
        <end position="148"/>
    </location>
</feature>
<gene>
    <name evidence="2" type="ORF">A0O21_00110</name>
</gene>
<feature type="transmembrane region" description="Helical" evidence="1">
    <location>
        <begin position="228"/>
        <end position="248"/>
    </location>
</feature>
<evidence type="ECO:0008006" key="4">
    <source>
        <dbReference type="Google" id="ProtNLM"/>
    </source>
</evidence>
<dbReference type="EMBL" id="CP014699">
    <property type="protein sequence ID" value="AND78533.1"/>
    <property type="molecule type" value="Genomic_DNA"/>
</dbReference>
<dbReference type="KEGG" id="spat:A0O21_00110"/>
<keyword evidence="3" id="KW-1185">Reference proteome</keyword>
<feature type="transmembrane region" description="Helical" evidence="1">
    <location>
        <begin position="154"/>
        <end position="176"/>
    </location>
</feature>
<organism evidence="2 3">
    <name type="scientific">Streptococcus pantholopis</name>
    <dbReference type="NCBI Taxonomy" id="1811193"/>
    <lineage>
        <taxon>Bacteria</taxon>
        <taxon>Bacillati</taxon>
        <taxon>Bacillota</taxon>
        <taxon>Bacilli</taxon>
        <taxon>Lactobacillales</taxon>
        <taxon>Streptococcaceae</taxon>
        <taxon>Streptococcus</taxon>
    </lineage>
</organism>
<reference evidence="2 3" key="1">
    <citation type="journal article" date="2016" name="Int. J. Syst. Evol. Microbiol.">
        <title>Streptococcuspantholopis sp. nov., isolated from faeces of the Tibetan antelope (Pantholops hodgsonii).</title>
        <authorList>
            <person name="Bai X."/>
            <person name="Xiong Y."/>
            <person name="Lu S."/>
            <person name="Jin D."/>
            <person name="Lai X."/>
            <person name="Yang J."/>
            <person name="Niu L."/>
            <person name="Hu S."/>
            <person name="Meng X."/>
            <person name="Pu J."/>
            <person name="Ye C."/>
            <person name="Xu J."/>
        </authorList>
    </citation>
    <scope>NUCLEOTIDE SEQUENCE [LARGE SCALE GENOMIC DNA]</scope>
    <source>
        <strain evidence="2 3">TA 26</strain>
    </source>
</reference>
<name>A0A172Q501_9STRE</name>